<dbReference type="EMBL" id="JARGDH010000002">
    <property type="protein sequence ID" value="KAL0276986.1"/>
    <property type="molecule type" value="Genomic_DNA"/>
</dbReference>
<protein>
    <recommendedName>
        <fullName evidence="1">Endonuclease/exonuclease/phosphatase domain-containing protein</fullName>
    </recommendedName>
</protein>
<gene>
    <name evidence="2" type="ORF">PYX00_004431</name>
</gene>
<dbReference type="PANTHER" id="PTHR12121:SF34">
    <property type="entry name" value="PROTEIN ANGEL"/>
    <property type="match status" value="1"/>
</dbReference>
<name>A0AAW2I576_9NEOP</name>
<dbReference type="InterPro" id="IPR005135">
    <property type="entry name" value="Endo/exonuclease/phosphatase"/>
</dbReference>
<organism evidence="2">
    <name type="scientific">Menopon gallinae</name>
    <name type="common">poultry shaft louse</name>
    <dbReference type="NCBI Taxonomy" id="328185"/>
    <lineage>
        <taxon>Eukaryota</taxon>
        <taxon>Metazoa</taxon>
        <taxon>Ecdysozoa</taxon>
        <taxon>Arthropoda</taxon>
        <taxon>Hexapoda</taxon>
        <taxon>Insecta</taxon>
        <taxon>Pterygota</taxon>
        <taxon>Neoptera</taxon>
        <taxon>Paraneoptera</taxon>
        <taxon>Psocodea</taxon>
        <taxon>Troctomorpha</taxon>
        <taxon>Phthiraptera</taxon>
        <taxon>Amblycera</taxon>
        <taxon>Menoponidae</taxon>
        <taxon>Menopon</taxon>
    </lineage>
</organism>
<proteinExistence type="predicted"/>
<evidence type="ECO:0000313" key="2">
    <source>
        <dbReference type="EMBL" id="KAL0276986.1"/>
    </source>
</evidence>
<dbReference type="InterPro" id="IPR050410">
    <property type="entry name" value="CCR4/nocturin_mRNA_transcr"/>
</dbReference>
<reference evidence="2" key="1">
    <citation type="journal article" date="2024" name="Gigascience">
        <title>Chromosome-level genome of the poultry shaft louse Menopon gallinae provides insight into the host-switching and adaptive evolution of parasitic lice.</title>
        <authorList>
            <person name="Xu Y."/>
            <person name="Ma L."/>
            <person name="Liu S."/>
            <person name="Liang Y."/>
            <person name="Liu Q."/>
            <person name="He Z."/>
            <person name="Tian L."/>
            <person name="Duan Y."/>
            <person name="Cai W."/>
            <person name="Li H."/>
            <person name="Song F."/>
        </authorList>
    </citation>
    <scope>NUCLEOTIDE SEQUENCE</scope>
    <source>
        <strain evidence="2">Cailab_2023a</strain>
    </source>
</reference>
<dbReference type="Gene3D" id="3.40.50.1110">
    <property type="entry name" value="SGNH hydrolase"/>
    <property type="match status" value="1"/>
</dbReference>
<evidence type="ECO:0000259" key="1">
    <source>
        <dbReference type="Pfam" id="PF03372"/>
    </source>
</evidence>
<comment type="caution">
    <text evidence="2">The sequence shown here is derived from an EMBL/GenBank/DDBJ whole genome shotgun (WGS) entry which is preliminary data.</text>
</comment>
<dbReference type="Pfam" id="PF03372">
    <property type="entry name" value="Exo_endo_phos"/>
    <property type="match status" value="1"/>
</dbReference>
<dbReference type="SUPFAM" id="SSF56219">
    <property type="entry name" value="DNase I-like"/>
    <property type="match status" value="1"/>
</dbReference>
<accession>A0AAW2I576</accession>
<dbReference type="InterPro" id="IPR036514">
    <property type="entry name" value="SGNH_hydro_sf"/>
</dbReference>
<dbReference type="EMBL" id="JARGDH010000002">
    <property type="protein sequence ID" value="KAL0276987.1"/>
    <property type="molecule type" value="Genomic_DNA"/>
</dbReference>
<feature type="domain" description="Endonuclease/exonuclease/phosphatase" evidence="1">
    <location>
        <begin position="211"/>
        <end position="507"/>
    </location>
</feature>
<dbReference type="InterPro" id="IPR036691">
    <property type="entry name" value="Endo/exonu/phosph_ase_sf"/>
</dbReference>
<dbReference type="PANTHER" id="PTHR12121">
    <property type="entry name" value="CARBON CATABOLITE REPRESSOR PROTEIN 4"/>
    <property type="match status" value="1"/>
</dbReference>
<sequence>MQKRRYHWKLLRKYNRHIKSLSENPKVKIVDLFPIFVETEMPPTCNSNLYVKPPGCSRRDGNVLWNELGIKRAVLNILEVVNVEKLQSSGVDKFEREEICSDRSIMTSRLEDACLGDDGHQCAAISYFTGNSLLERSSRICLPCEQGEKYSHYSTKEDQPESIYNAHTVHLLEDIKQKLSWIRHTQYSYYGEELVKDNKLKSIQNELISVATYNVLSQELLEKHNYLYSSHDHRSLRWSIRRDILLEELALLNADVLCLQEVDSYLVESFYDSFLNEKGYQGVYKRRTHGKIDGCAIYFKSDKFNLVESSKVEFFMESVRLLNRDNIGIVLKLSLKDRPDVELIAATTHLLYNPKRADIKLAQTQVMLAEIERLAYKSTDPNTSLPKYLPIIFTGDMNYSPDSAIYQLVTKSHLSYEGMSNKYLLPYADGFILQKTLLPAAAGVTDTCQYASSLRKRENSENLRFESGALDHNLKLSSVYNHVKKDCPEATTNQEKWVTVDYIFYSQPEENECGTRKDGNLKLVSKLSLPNSVEAETELRNIPNLACASDHLPLLATFHLSGS</sequence>
<dbReference type="GO" id="GO:0000175">
    <property type="term" value="F:3'-5'-RNA exonuclease activity"/>
    <property type="evidence" value="ECO:0007669"/>
    <property type="project" value="TreeGrafter"/>
</dbReference>
<dbReference type="Gene3D" id="3.60.10.10">
    <property type="entry name" value="Endonuclease/exonuclease/phosphatase"/>
    <property type="match status" value="1"/>
</dbReference>
<dbReference type="AlphaFoldDB" id="A0AAW2I576"/>